<comment type="similarity">
    <text evidence="1">Belongs to the UPF0213 family.</text>
</comment>
<evidence type="ECO:0000259" key="2">
    <source>
        <dbReference type="PROSITE" id="PS50164"/>
    </source>
</evidence>
<dbReference type="InterPro" id="IPR035901">
    <property type="entry name" value="GIY-YIG_endonuc_sf"/>
</dbReference>
<dbReference type="PANTHER" id="PTHR34477:SF1">
    <property type="entry name" value="UPF0213 PROTEIN YHBQ"/>
    <property type="match status" value="1"/>
</dbReference>
<name>A0A1G2BKG6_9BACT</name>
<dbReference type="EMBL" id="MHKK01000030">
    <property type="protein sequence ID" value="OGY89585.1"/>
    <property type="molecule type" value="Genomic_DNA"/>
</dbReference>
<evidence type="ECO:0000256" key="1">
    <source>
        <dbReference type="ARBA" id="ARBA00007435"/>
    </source>
</evidence>
<evidence type="ECO:0000313" key="3">
    <source>
        <dbReference type="EMBL" id="OGY89585.1"/>
    </source>
</evidence>
<proteinExistence type="inferred from homology"/>
<dbReference type="AlphaFoldDB" id="A0A1G2BKG6"/>
<comment type="caution">
    <text evidence="3">The sequence shown here is derived from an EMBL/GenBank/DDBJ whole genome shotgun (WGS) entry which is preliminary data.</text>
</comment>
<dbReference type="PANTHER" id="PTHR34477">
    <property type="entry name" value="UPF0213 PROTEIN YHBQ"/>
    <property type="match status" value="1"/>
</dbReference>
<protein>
    <recommendedName>
        <fullName evidence="2">GIY-YIG domain-containing protein</fullName>
    </recommendedName>
</protein>
<gene>
    <name evidence="3" type="ORF">A2677_03985</name>
</gene>
<feature type="domain" description="GIY-YIG" evidence="2">
    <location>
        <begin position="1"/>
        <end position="75"/>
    </location>
</feature>
<dbReference type="InterPro" id="IPR000305">
    <property type="entry name" value="GIY-YIG_endonuc"/>
</dbReference>
<reference evidence="3 4" key="1">
    <citation type="journal article" date="2016" name="Nat. Commun.">
        <title>Thousands of microbial genomes shed light on interconnected biogeochemical processes in an aquifer system.</title>
        <authorList>
            <person name="Anantharaman K."/>
            <person name="Brown C.T."/>
            <person name="Hug L.A."/>
            <person name="Sharon I."/>
            <person name="Castelle C.J."/>
            <person name="Probst A.J."/>
            <person name="Thomas B.C."/>
            <person name="Singh A."/>
            <person name="Wilkins M.J."/>
            <person name="Karaoz U."/>
            <person name="Brodie E.L."/>
            <person name="Williams K.H."/>
            <person name="Hubbard S.S."/>
            <person name="Banfield J.F."/>
        </authorList>
    </citation>
    <scope>NUCLEOTIDE SEQUENCE [LARGE SCALE GENOMIC DNA]</scope>
</reference>
<organism evidence="3 4">
    <name type="scientific">Candidatus Komeilibacteria bacterium RIFCSPHIGHO2_01_FULL_52_14</name>
    <dbReference type="NCBI Taxonomy" id="1798549"/>
    <lineage>
        <taxon>Bacteria</taxon>
        <taxon>Candidatus Komeiliibacteriota</taxon>
    </lineage>
</organism>
<dbReference type="SUPFAM" id="SSF82771">
    <property type="entry name" value="GIY-YIG endonuclease"/>
    <property type="match status" value="1"/>
</dbReference>
<dbReference type="Pfam" id="PF01541">
    <property type="entry name" value="GIY-YIG"/>
    <property type="match status" value="1"/>
</dbReference>
<dbReference type="Gene3D" id="3.40.1440.10">
    <property type="entry name" value="GIY-YIG endonuclease"/>
    <property type="match status" value="1"/>
</dbReference>
<dbReference type="SMART" id="SM00465">
    <property type="entry name" value="GIYc"/>
    <property type="match status" value="1"/>
</dbReference>
<evidence type="ECO:0000313" key="4">
    <source>
        <dbReference type="Proteomes" id="UP000177817"/>
    </source>
</evidence>
<dbReference type="InterPro" id="IPR050190">
    <property type="entry name" value="UPF0213_domain"/>
</dbReference>
<accession>A0A1G2BKG6</accession>
<dbReference type="PROSITE" id="PS50164">
    <property type="entry name" value="GIY_YIG"/>
    <property type="match status" value="1"/>
</dbReference>
<sequence>MKGYVYILQDQKGRLYVGSTEDIKRRLRQHRLGHTQTTRNMTLPKVALIQEYDTLEAARLVERRLKRLKRKDYVLKMIADGHINIEPS</sequence>
<dbReference type="Proteomes" id="UP000177817">
    <property type="component" value="Unassembled WGS sequence"/>
</dbReference>